<sequence>MERVTFQTQDKVTIVGDLYDGGSRFAILFHMMPETKESWRDFAEALVQKGYTVLAIDERGHGESTMGGALDYRKFSDEEQQAKRFDVEAAFAYMELLGAKEETTVVIGASIGANFALRFLAEHPKSPVAIALSPGLDYRGVKTKDAVEHLSLSQKAIVVASTDDPESYKDTQVLVSSRPSQVTGVFLEKSGHGTQMFLKQPMLIDQLLTYLP</sequence>
<dbReference type="Gene3D" id="3.40.50.1820">
    <property type="entry name" value="alpha/beta hydrolase"/>
    <property type="match status" value="1"/>
</dbReference>
<proteinExistence type="predicted"/>
<protein>
    <recommendedName>
        <fullName evidence="1">Serine aminopeptidase S33 domain-containing protein</fullName>
    </recommendedName>
</protein>
<dbReference type="PANTHER" id="PTHR43798">
    <property type="entry name" value="MONOACYLGLYCEROL LIPASE"/>
    <property type="match status" value="1"/>
</dbReference>
<dbReference type="SUPFAM" id="SSF53474">
    <property type="entry name" value="alpha/beta-Hydrolases"/>
    <property type="match status" value="1"/>
</dbReference>
<evidence type="ECO:0000313" key="3">
    <source>
        <dbReference type="Proteomes" id="UP000034705"/>
    </source>
</evidence>
<dbReference type="InterPro" id="IPR050266">
    <property type="entry name" value="AB_hydrolase_sf"/>
</dbReference>
<dbReference type="Pfam" id="PF12146">
    <property type="entry name" value="Hydrolase_4"/>
    <property type="match status" value="1"/>
</dbReference>
<dbReference type="PANTHER" id="PTHR43798:SF5">
    <property type="entry name" value="MONOACYLGLYCEROL LIPASE ABHD6"/>
    <property type="match status" value="1"/>
</dbReference>
<dbReference type="GO" id="GO:0047372">
    <property type="term" value="F:monoacylglycerol lipase activity"/>
    <property type="evidence" value="ECO:0007669"/>
    <property type="project" value="TreeGrafter"/>
</dbReference>
<evidence type="ECO:0000259" key="1">
    <source>
        <dbReference type="Pfam" id="PF12146"/>
    </source>
</evidence>
<organism evidence="2 3">
    <name type="scientific">Candidatus Uhrbacteria bacterium GW2011_GWF2_46_218</name>
    <dbReference type="NCBI Taxonomy" id="1619001"/>
    <lineage>
        <taxon>Bacteria</taxon>
        <taxon>Candidatus Uhriibacteriota</taxon>
    </lineage>
</organism>
<dbReference type="AlphaFoldDB" id="A0A0G1PMV1"/>
<dbReference type="EMBL" id="LCMG01000004">
    <property type="protein sequence ID" value="KKU34081.1"/>
    <property type="molecule type" value="Genomic_DNA"/>
</dbReference>
<dbReference type="GO" id="GO:0046464">
    <property type="term" value="P:acylglycerol catabolic process"/>
    <property type="evidence" value="ECO:0007669"/>
    <property type="project" value="TreeGrafter"/>
</dbReference>
<dbReference type="InterPro" id="IPR029058">
    <property type="entry name" value="AB_hydrolase_fold"/>
</dbReference>
<dbReference type="InterPro" id="IPR022742">
    <property type="entry name" value="Hydrolase_4"/>
</dbReference>
<name>A0A0G1PMV1_9BACT</name>
<evidence type="ECO:0000313" key="2">
    <source>
        <dbReference type="EMBL" id="KKU34081.1"/>
    </source>
</evidence>
<reference evidence="2 3" key="1">
    <citation type="journal article" date="2015" name="Nature">
        <title>rRNA introns, odd ribosomes, and small enigmatic genomes across a large radiation of phyla.</title>
        <authorList>
            <person name="Brown C.T."/>
            <person name="Hug L.A."/>
            <person name="Thomas B.C."/>
            <person name="Sharon I."/>
            <person name="Castelle C.J."/>
            <person name="Singh A."/>
            <person name="Wilkins M.J."/>
            <person name="Williams K.H."/>
            <person name="Banfield J.F."/>
        </authorList>
    </citation>
    <scope>NUCLEOTIDE SEQUENCE [LARGE SCALE GENOMIC DNA]</scope>
</reference>
<accession>A0A0G1PMV1</accession>
<dbReference type="GO" id="GO:0016020">
    <property type="term" value="C:membrane"/>
    <property type="evidence" value="ECO:0007669"/>
    <property type="project" value="TreeGrafter"/>
</dbReference>
<comment type="caution">
    <text evidence="2">The sequence shown here is derived from an EMBL/GenBank/DDBJ whole genome shotgun (WGS) entry which is preliminary data.</text>
</comment>
<dbReference type="Proteomes" id="UP000034705">
    <property type="component" value="Unassembled WGS sequence"/>
</dbReference>
<feature type="domain" description="Serine aminopeptidase S33" evidence="1">
    <location>
        <begin position="27"/>
        <end position="139"/>
    </location>
</feature>
<gene>
    <name evidence="2" type="ORF">UX45_C0004G0032</name>
</gene>